<keyword evidence="5" id="KW-1185">Reference proteome</keyword>
<dbReference type="Gene3D" id="1.10.287.70">
    <property type="match status" value="1"/>
</dbReference>
<keyword evidence="2" id="KW-0812">Transmembrane</keyword>
<sequence>MHPPERPRSDQERWHDRHPGRRHGVSRPAEPARKAGPPLKHDPATTNALITGEHRWAAVSRFRQAGDLPGPDGGPLSSRGTDTGSAPVFLLLRRMRTPLIVLIIIFTITTLGLAVAPGETPEGEPHRIGLFNAFYVMSYTASTIGFGEIPFPFTTEQRMWMTASIYLTVIGWAYALGTLLSLLQDRGFRTALDMRRFTRRVERMREPFLLIAGYGHTGQRLGRAWDHLGRNFVAVDSEPTKIESLDVDQYFADPPGLTADASNPFNLKLAGLKNPHCEAVLALTDDDDVNLAITMTAALLRPDLPVFARTISAPVQDRMLAWGTPTVINPFDRFGDHLRMALRAPASFRLYSWLEAGPGSEQPPPSTPPADGLWIVCGYGRFGQEIVRDLLAEGLDVIVIDPDPPSDDFLAAELEIPIEQLPRLIQGDASEPEVMDEADVQSAVGFVAGTDDDTTNLSLIAAARRRNPDLYVAGRQNLPTNQSLFTAMHLDMLLVPADIVAREAYARLSTPLLWRFLEEMPQRGEDEAIDLIHRIKDRCGQFMKDVWNVELSAWEAPALAGYLDPTAVPPRQRRIRHAGQVGRVPLTIHDLFRDPDDRDDRLPVVPLMLLRDGQATIAPSDDTELHLDDELLVAGTRVAQRELHTTLLSEGTAQYVITGARMPESWIWRNLVGRRLPS</sequence>
<accession>A0ABT9P604</accession>
<feature type="transmembrane region" description="Helical" evidence="2">
    <location>
        <begin position="128"/>
        <end position="151"/>
    </location>
</feature>
<comment type="caution">
    <text evidence="4">The sequence shown here is derived from an EMBL/GenBank/DDBJ whole genome shotgun (WGS) entry which is preliminary data.</text>
</comment>
<proteinExistence type="predicted"/>
<dbReference type="Gene3D" id="3.40.50.720">
    <property type="entry name" value="NAD(P)-binding Rossmann-like Domain"/>
    <property type="match status" value="2"/>
</dbReference>
<keyword evidence="2" id="KW-1133">Transmembrane helix</keyword>
<evidence type="ECO:0000313" key="5">
    <source>
        <dbReference type="Proteomes" id="UP001235712"/>
    </source>
</evidence>
<gene>
    <name evidence="4" type="ORF">J2S57_003374</name>
</gene>
<evidence type="ECO:0000313" key="4">
    <source>
        <dbReference type="EMBL" id="MDP9827625.1"/>
    </source>
</evidence>
<dbReference type="SUPFAM" id="SSF81324">
    <property type="entry name" value="Voltage-gated potassium channels"/>
    <property type="match status" value="1"/>
</dbReference>
<reference evidence="4 5" key="1">
    <citation type="submission" date="2023-07" db="EMBL/GenBank/DDBJ databases">
        <title>Sequencing the genomes of 1000 actinobacteria strains.</title>
        <authorList>
            <person name="Klenk H.-P."/>
        </authorList>
    </citation>
    <scope>NUCLEOTIDE SEQUENCE [LARGE SCALE GENOMIC DNA]</scope>
    <source>
        <strain evidence="4 5">DSM 44388</strain>
    </source>
</reference>
<dbReference type="RefSeq" id="WP_307243927.1">
    <property type="nucleotide sequence ID" value="NZ_JAUSQZ010000001.1"/>
</dbReference>
<feature type="transmembrane region" description="Helical" evidence="2">
    <location>
        <begin position="99"/>
        <end position="116"/>
    </location>
</feature>
<name>A0ABT9P604_9ACTN</name>
<dbReference type="PROSITE" id="PS51201">
    <property type="entry name" value="RCK_N"/>
    <property type="match status" value="1"/>
</dbReference>
<dbReference type="PANTHER" id="PTHR43833">
    <property type="entry name" value="POTASSIUM CHANNEL PROTEIN 2-RELATED-RELATED"/>
    <property type="match status" value="1"/>
</dbReference>
<feature type="domain" description="RCK N-terminal" evidence="3">
    <location>
        <begin position="371"/>
        <end position="501"/>
    </location>
</feature>
<dbReference type="InterPro" id="IPR050721">
    <property type="entry name" value="Trk_Ktr_HKT_K-transport"/>
</dbReference>
<dbReference type="PANTHER" id="PTHR43833:SF11">
    <property type="entry name" value="VOLTAGE-GATED POTASSIUM CHANNEL KCH"/>
    <property type="match status" value="1"/>
</dbReference>
<dbReference type="SUPFAM" id="SSF51735">
    <property type="entry name" value="NAD(P)-binding Rossmann-fold domains"/>
    <property type="match status" value="2"/>
</dbReference>
<dbReference type="Proteomes" id="UP001235712">
    <property type="component" value="Unassembled WGS sequence"/>
</dbReference>
<dbReference type="InterPro" id="IPR036291">
    <property type="entry name" value="NAD(P)-bd_dom_sf"/>
</dbReference>
<keyword evidence="2" id="KW-0472">Membrane</keyword>
<dbReference type="EMBL" id="JAUSQZ010000001">
    <property type="protein sequence ID" value="MDP9827625.1"/>
    <property type="molecule type" value="Genomic_DNA"/>
</dbReference>
<feature type="region of interest" description="Disordered" evidence="1">
    <location>
        <begin position="1"/>
        <end position="45"/>
    </location>
</feature>
<dbReference type="InterPro" id="IPR003148">
    <property type="entry name" value="RCK_N"/>
</dbReference>
<evidence type="ECO:0000256" key="2">
    <source>
        <dbReference type="SAM" id="Phobius"/>
    </source>
</evidence>
<protein>
    <submittedName>
        <fullName evidence="4">Trk K+ transport system NAD-binding subunit</fullName>
    </submittedName>
</protein>
<feature type="transmembrane region" description="Helical" evidence="2">
    <location>
        <begin position="163"/>
        <end position="183"/>
    </location>
</feature>
<evidence type="ECO:0000259" key="3">
    <source>
        <dbReference type="PROSITE" id="PS51201"/>
    </source>
</evidence>
<evidence type="ECO:0000256" key="1">
    <source>
        <dbReference type="SAM" id="MobiDB-lite"/>
    </source>
</evidence>
<dbReference type="Pfam" id="PF02254">
    <property type="entry name" value="TrkA_N"/>
    <property type="match status" value="2"/>
</dbReference>
<feature type="compositionally biased region" description="Basic and acidic residues" evidence="1">
    <location>
        <begin position="1"/>
        <end position="17"/>
    </location>
</feature>
<organism evidence="4 5">
    <name type="scientific">Kineosporia succinea</name>
    <dbReference type="NCBI Taxonomy" id="84632"/>
    <lineage>
        <taxon>Bacteria</taxon>
        <taxon>Bacillati</taxon>
        <taxon>Actinomycetota</taxon>
        <taxon>Actinomycetes</taxon>
        <taxon>Kineosporiales</taxon>
        <taxon>Kineosporiaceae</taxon>
        <taxon>Kineosporia</taxon>
    </lineage>
</organism>